<comment type="caution">
    <text evidence="3">The sequence shown here is derived from an EMBL/GenBank/DDBJ whole genome shotgun (WGS) entry which is preliminary data.</text>
</comment>
<keyword evidence="4" id="KW-1185">Reference proteome</keyword>
<evidence type="ECO:0000313" key="4">
    <source>
        <dbReference type="Proteomes" id="UP000637383"/>
    </source>
</evidence>
<dbReference type="Gene3D" id="2.30.30.110">
    <property type="match status" value="1"/>
</dbReference>
<evidence type="ECO:0000256" key="2">
    <source>
        <dbReference type="ARBA" id="ARBA00022649"/>
    </source>
</evidence>
<dbReference type="Proteomes" id="UP000637383">
    <property type="component" value="Unassembled WGS sequence"/>
</dbReference>
<dbReference type="Pfam" id="PF02452">
    <property type="entry name" value="PemK_toxin"/>
    <property type="match status" value="1"/>
</dbReference>
<name>A0ABR8K1X0_9NOSO</name>
<comment type="similarity">
    <text evidence="1">Belongs to the PemK/MazF family.</text>
</comment>
<protein>
    <submittedName>
        <fullName evidence="3">Type II toxin-antitoxin system PemK/MazF family toxin</fullName>
    </submittedName>
</protein>
<organism evidence="3 4">
    <name type="scientific">Nostoc paludosum FACHB-159</name>
    <dbReference type="NCBI Taxonomy" id="2692908"/>
    <lineage>
        <taxon>Bacteria</taxon>
        <taxon>Bacillati</taxon>
        <taxon>Cyanobacteriota</taxon>
        <taxon>Cyanophyceae</taxon>
        <taxon>Nostocales</taxon>
        <taxon>Nostocaceae</taxon>
        <taxon>Nostoc</taxon>
    </lineage>
</organism>
<evidence type="ECO:0000256" key="1">
    <source>
        <dbReference type="ARBA" id="ARBA00007521"/>
    </source>
</evidence>
<evidence type="ECO:0000313" key="3">
    <source>
        <dbReference type="EMBL" id="MBD2733416.1"/>
    </source>
</evidence>
<gene>
    <name evidence="3" type="ORF">H6H03_05750</name>
</gene>
<keyword evidence="2" id="KW-1277">Toxin-antitoxin system</keyword>
<sequence>MYLQALLNHEDSGLTKPSKVQAQKLRAISQQRIIGEVVGSLNPETIVLVDAALKLYLGLG</sequence>
<reference evidence="3 4" key="1">
    <citation type="journal article" date="2020" name="ISME J.">
        <title>Comparative genomics reveals insights into cyanobacterial evolution and habitat adaptation.</title>
        <authorList>
            <person name="Chen M.Y."/>
            <person name="Teng W.K."/>
            <person name="Zhao L."/>
            <person name="Hu C.X."/>
            <person name="Zhou Y.K."/>
            <person name="Han B.P."/>
            <person name="Song L.R."/>
            <person name="Shu W.S."/>
        </authorList>
    </citation>
    <scope>NUCLEOTIDE SEQUENCE [LARGE SCALE GENOMIC DNA]</scope>
    <source>
        <strain evidence="3 4">FACHB-159</strain>
    </source>
</reference>
<dbReference type="InterPro" id="IPR011067">
    <property type="entry name" value="Plasmid_toxin/cell-grow_inhib"/>
</dbReference>
<dbReference type="SUPFAM" id="SSF50118">
    <property type="entry name" value="Cell growth inhibitor/plasmid maintenance toxic component"/>
    <property type="match status" value="1"/>
</dbReference>
<proteinExistence type="inferred from homology"/>
<dbReference type="InterPro" id="IPR003477">
    <property type="entry name" value="PemK-like"/>
</dbReference>
<accession>A0ABR8K1X0</accession>
<dbReference type="EMBL" id="JACJTU010000004">
    <property type="protein sequence ID" value="MBD2733416.1"/>
    <property type="molecule type" value="Genomic_DNA"/>
</dbReference>